<gene>
    <name evidence="2" type="ORF">SEMRO_1247_G255900.1</name>
</gene>
<feature type="region of interest" description="Disordered" evidence="1">
    <location>
        <begin position="176"/>
        <end position="201"/>
    </location>
</feature>
<dbReference type="InterPro" id="IPR029063">
    <property type="entry name" value="SAM-dependent_MTases_sf"/>
</dbReference>
<comment type="caution">
    <text evidence="2">The sequence shown here is derived from an EMBL/GenBank/DDBJ whole genome shotgun (WGS) entry which is preliminary data.</text>
</comment>
<dbReference type="CDD" id="cd02440">
    <property type="entry name" value="AdoMet_MTases"/>
    <property type="match status" value="1"/>
</dbReference>
<protein>
    <submittedName>
        <fullName evidence="2">Small subunit methyltransferase J</fullName>
    </submittedName>
</protein>
<keyword evidence="2" id="KW-0808">Transferase</keyword>
<proteinExistence type="inferred from homology"/>
<dbReference type="HAMAP" id="MF_01523">
    <property type="entry name" value="16SrRNA_methyltr_J"/>
    <property type="match status" value="1"/>
</dbReference>
<accession>A0A9N8HT82</accession>
<dbReference type="Pfam" id="PF04445">
    <property type="entry name" value="SAM_MT"/>
    <property type="match status" value="1"/>
</dbReference>
<dbReference type="PANTHER" id="PTHR36112:SF1">
    <property type="entry name" value="RIBOSOMAL RNA SMALL SUBUNIT METHYLTRANSFERASE J"/>
    <property type="match status" value="1"/>
</dbReference>
<dbReference type="SUPFAM" id="SSF53335">
    <property type="entry name" value="S-adenosyl-L-methionine-dependent methyltransferases"/>
    <property type="match status" value="1"/>
</dbReference>
<evidence type="ECO:0000256" key="1">
    <source>
        <dbReference type="SAM" id="MobiDB-lite"/>
    </source>
</evidence>
<sequence length="428" mass="47606">MASAVAYPARFQGLKRRRGSSLIVNWWLVASSCYSCQGYLRTPPTTVPRRTTRVRRGTLWENWIGTISPRRRCGQIRLYSNKSNHHNTQQQRRVCVLHSDQADQQHVSQVAGQVSQSLSLPLVTMSQLLLDMQQSESPFTHMLCVLDFEEGRQLLLEDDNRSSCYALAIQPLFATPPSGGAKKRRQQQSTNKKPKLPKMKPHWIDLCPPTVGKRSSQPDLLLQAVAPQRGGGATVIDLTAGWAQDSLLLALGGASHVTMVERDPIVATLLQDALRRLELIAQANKPASPASRAWQQRAQHLAQTLTLHVGDARHVLQNTTLSEQPDIVYLDPMFPPRSKTAAVKKGMQILHGLFQSLDGNPDHDATILEEAREQEEMELLQIAYQQANVKVVVKRPLNAPALGGNSTALSPSQSVRGSTNRWDIYLKN</sequence>
<dbReference type="EMBL" id="CAICTM010001245">
    <property type="protein sequence ID" value="CAB9521908.1"/>
    <property type="molecule type" value="Genomic_DNA"/>
</dbReference>
<keyword evidence="3" id="KW-1185">Reference proteome</keyword>
<dbReference type="InterPro" id="IPR007536">
    <property type="entry name" value="16SrRNA_methylTrfase_J"/>
</dbReference>
<keyword evidence="2" id="KW-0489">Methyltransferase</keyword>
<dbReference type="AlphaFoldDB" id="A0A9N8HT82"/>
<feature type="compositionally biased region" description="Basic residues" evidence="1">
    <location>
        <begin position="181"/>
        <end position="201"/>
    </location>
</feature>
<reference evidence="2" key="1">
    <citation type="submission" date="2020-06" db="EMBL/GenBank/DDBJ databases">
        <authorList>
            <consortium name="Plant Systems Biology data submission"/>
        </authorList>
    </citation>
    <scope>NUCLEOTIDE SEQUENCE</scope>
    <source>
        <strain evidence="2">D6</strain>
    </source>
</reference>
<dbReference type="Gene3D" id="3.40.50.150">
    <property type="entry name" value="Vaccinia Virus protein VP39"/>
    <property type="match status" value="1"/>
</dbReference>
<dbReference type="Proteomes" id="UP001153069">
    <property type="component" value="Unassembled WGS sequence"/>
</dbReference>
<dbReference type="GO" id="GO:0008990">
    <property type="term" value="F:rRNA (guanine-N2-)-methyltransferase activity"/>
    <property type="evidence" value="ECO:0007669"/>
    <property type="project" value="InterPro"/>
</dbReference>
<dbReference type="OrthoDB" id="47189at2759"/>
<evidence type="ECO:0000313" key="3">
    <source>
        <dbReference type="Proteomes" id="UP001153069"/>
    </source>
</evidence>
<organism evidence="2 3">
    <name type="scientific">Seminavis robusta</name>
    <dbReference type="NCBI Taxonomy" id="568900"/>
    <lineage>
        <taxon>Eukaryota</taxon>
        <taxon>Sar</taxon>
        <taxon>Stramenopiles</taxon>
        <taxon>Ochrophyta</taxon>
        <taxon>Bacillariophyta</taxon>
        <taxon>Bacillariophyceae</taxon>
        <taxon>Bacillariophycidae</taxon>
        <taxon>Naviculales</taxon>
        <taxon>Naviculaceae</taxon>
        <taxon>Seminavis</taxon>
    </lineage>
</organism>
<dbReference type="PANTHER" id="PTHR36112">
    <property type="entry name" value="RIBOSOMAL RNA SMALL SUBUNIT METHYLTRANSFERASE J"/>
    <property type="match status" value="1"/>
</dbReference>
<name>A0A9N8HT82_9STRA</name>
<evidence type="ECO:0000313" key="2">
    <source>
        <dbReference type="EMBL" id="CAB9521908.1"/>
    </source>
</evidence>